<feature type="domain" description="Pyrroline-5-carboxylate reductase dimerisation" evidence="15">
    <location>
        <begin position="232"/>
        <end position="336"/>
    </location>
</feature>
<dbReference type="Pfam" id="PF03807">
    <property type="entry name" value="F420_oxidored"/>
    <property type="match status" value="1"/>
</dbReference>
<dbReference type="Gene3D" id="1.10.3730.10">
    <property type="entry name" value="ProC C-terminal domain-like"/>
    <property type="match status" value="1"/>
</dbReference>
<keyword evidence="10 13" id="KW-0560">Oxidoreductase</keyword>
<evidence type="ECO:0000313" key="16">
    <source>
        <dbReference type="EnsemblMetazoa" id="ACOM037222-PA.1"/>
    </source>
</evidence>
<dbReference type="FunFam" id="3.40.50.720:FF:000190">
    <property type="entry name" value="Pyrroline-5-carboxylate reductase"/>
    <property type="match status" value="1"/>
</dbReference>
<dbReference type="InterPro" id="IPR053790">
    <property type="entry name" value="P5CR-like_CS"/>
</dbReference>
<dbReference type="GO" id="GO:0005737">
    <property type="term" value="C:cytoplasm"/>
    <property type="evidence" value="ECO:0007669"/>
    <property type="project" value="UniProtKB-SubCell"/>
</dbReference>
<dbReference type="SUPFAM" id="SSF48179">
    <property type="entry name" value="6-phosphogluconate dehydrogenase C-terminal domain-like"/>
    <property type="match status" value="1"/>
</dbReference>
<dbReference type="PANTHER" id="PTHR11645">
    <property type="entry name" value="PYRROLINE-5-CARBOXYLATE REDUCTASE"/>
    <property type="match status" value="1"/>
</dbReference>
<dbReference type="EnsemblMetazoa" id="ACOM037222-RA">
    <property type="protein sequence ID" value="ACOM037222-PA.1"/>
    <property type="gene ID" value="ACOM037222"/>
</dbReference>
<comment type="pathway">
    <text evidence="2 13">Amino-acid biosynthesis; L-proline biosynthesis; L-proline from L-glutamate 5-semialdehyde: step 1/1.</text>
</comment>
<dbReference type="PROSITE" id="PS00521">
    <property type="entry name" value="P5CR"/>
    <property type="match status" value="1"/>
</dbReference>
<dbReference type="GO" id="GO:0004735">
    <property type="term" value="F:pyrroline-5-carboxylate reductase activity"/>
    <property type="evidence" value="ECO:0007669"/>
    <property type="project" value="UniProtKB-EC"/>
</dbReference>
<dbReference type="InterPro" id="IPR028939">
    <property type="entry name" value="P5C_Rdtase_cat_N"/>
</dbReference>
<evidence type="ECO:0000256" key="13">
    <source>
        <dbReference type="RuleBase" id="RU003903"/>
    </source>
</evidence>
<evidence type="ECO:0000259" key="14">
    <source>
        <dbReference type="Pfam" id="PF03807"/>
    </source>
</evidence>
<reference evidence="16" key="1">
    <citation type="submission" date="2022-08" db="UniProtKB">
        <authorList>
            <consortium name="EnsemblMetazoa"/>
        </authorList>
    </citation>
    <scope>IDENTIFICATION</scope>
</reference>
<accession>A0A8W7PT30</accession>
<evidence type="ECO:0000256" key="12">
    <source>
        <dbReference type="ARBA" id="ARBA00052690"/>
    </source>
</evidence>
<evidence type="ECO:0000256" key="4">
    <source>
        <dbReference type="ARBA" id="ARBA00012855"/>
    </source>
</evidence>
<evidence type="ECO:0000256" key="9">
    <source>
        <dbReference type="ARBA" id="ARBA00022857"/>
    </source>
</evidence>
<dbReference type="HAMAP" id="MF_01925">
    <property type="entry name" value="P5C_reductase"/>
    <property type="match status" value="1"/>
</dbReference>
<keyword evidence="8 13" id="KW-0641">Proline biosynthesis</keyword>
<dbReference type="InterPro" id="IPR036291">
    <property type="entry name" value="NAD(P)-bd_dom_sf"/>
</dbReference>
<evidence type="ECO:0000256" key="8">
    <source>
        <dbReference type="ARBA" id="ARBA00022650"/>
    </source>
</evidence>
<evidence type="ECO:0000256" key="1">
    <source>
        <dbReference type="ARBA" id="ARBA00004496"/>
    </source>
</evidence>
<evidence type="ECO:0000256" key="3">
    <source>
        <dbReference type="ARBA" id="ARBA00005525"/>
    </source>
</evidence>
<keyword evidence="6" id="KW-0963">Cytoplasm</keyword>
<feature type="domain" description="Pyrroline-5-carboxylate reductase catalytic N-terminal" evidence="14">
    <location>
        <begin position="63"/>
        <end position="165"/>
    </location>
</feature>
<evidence type="ECO:0000256" key="5">
    <source>
        <dbReference type="ARBA" id="ARBA00021413"/>
    </source>
</evidence>
<comment type="catalytic activity">
    <reaction evidence="12 13">
        <text>L-proline + NADP(+) = (S)-1-pyrroline-5-carboxylate + NADPH + 2 H(+)</text>
        <dbReference type="Rhea" id="RHEA:14109"/>
        <dbReference type="ChEBI" id="CHEBI:15378"/>
        <dbReference type="ChEBI" id="CHEBI:17388"/>
        <dbReference type="ChEBI" id="CHEBI:57783"/>
        <dbReference type="ChEBI" id="CHEBI:58349"/>
        <dbReference type="ChEBI" id="CHEBI:60039"/>
        <dbReference type="EC" id="1.5.1.2"/>
    </reaction>
</comment>
<dbReference type="NCBIfam" id="TIGR00112">
    <property type="entry name" value="proC"/>
    <property type="match status" value="1"/>
</dbReference>
<dbReference type="VEuPathDB" id="VectorBase:ACON2_042797"/>
<protein>
    <recommendedName>
        <fullName evidence="5 13">Pyrroline-5-carboxylate reductase</fullName>
        <ecNumber evidence="4 13">1.5.1.2</ecNumber>
    </recommendedName>
</protein>
<evidence type="ECO:0000256" key="11">
    <source>
        <dbReference type="ARBA" id="ARBA00050547"/>
    </source>
</evidence>
<dbReference type="Pfam" id="PF14748">
    <property type="entry name" value="P5CR_dimer"/>
    <property type="match status" value="1"/>
</dbReference>
<dbReference type="GO" id="GO:0055129">
    <property type="term" value="P:L-proline biosynthetic process"/>
    <property type="evidence" value="ECO:0007669"/>
    <property type="project" value="TreeGrafter"/>
</dbReference>
<dbReference type="AlphaFoldDB" id="A0A8W7PT30"/>
<comment type="subcellular location">
    <subcellularLocation>
        <location evidence="1">Cytoplasm</location>
    </subcellularLocation>
</comment>
<dbReference type="InterPro" id="IPR029036">
    <property type="entry name" value="P5CR_dimer"/>
</dbReference>
<dbReference type="Proteomes" id="UP000075882">
    <property type="component" value="Unassembled WGS sequence"/>
</dbReference>
<dbReference type="PANTHER" id="PTHR11645:SF69">
    <property type="entry name" value="PYRROLINE-5-CARBOXYLATE REDUCTASE"/>
    <property type="match status" value="1"/>
</dbReference>
<proteinExistence type="inferred from homology"/>
<name>A0A8W7PT30_ANOCL</name>
<keyword evidence="9 13" id="KW-0521">NADP</keyword>
<evidence type="ECO:0000259" key="15">
    <source>
        <dbReference type="Pfam" id="PF14748"/>
    </source>
</evidence>
<comment type="catalytic activity">
    <reaction evidence="11">
        <text>L-proline + NAD(+) = (S)-1-pyrroline-5-carboxylate + NADH + 2 H(+)</text>
        <dbReference type="Rhea" id="RHEA:14105"/>
        <dbReference type="ChEBI" id="CHEBI:15378"/>
        <dbReference type="ChEBI" id="CHEBI:17388"/>
        <dbReference type="ChEBI" id="CHEBI:57540"/>
        <dbReference type="ChEBI" id="CHEBI:57945"/>
        <dbReference type="ChEBI" id="CHEBI:60039"/>
        <dbReference type="EC" id="1.5.1.2"/>
    </reaction>
</comment>
<evidence type="ECO:0000256" key="7">
    <source>
        <dbReference type="ARBA" id="ARBA00022605"/>
    </source>
</evidence>
<evidence type="ECO:0000256" key="10">
    <source>
        <dbReference type="ARBA" id="ARBA00023002"/>
    </source>
</evidence>
<dbReference type="InterPro" id="IPR008927">
    <property type="entry name" value="6-PGluconate_DH-like_C_sf"/>
</dbReference>
<evidence type="ECO:0000256" key="2">
    <source>
        <dbReference type="ARBA" id="ARBA00005205"/>
    </source>
</evidence>
<dbReference type="InterPro" id="IPR000304">
    <property type="entry name" value="Pyrroline-COOH_reductase"/>
</dbReference>
<evidence type="ECO:0000256" key="6">
    <source>
        <dbReference type="ARBA" id="ARBA00022490"/>
    </source>
</evidence>
<dbReference type="FunFam" id="1.10.3730.10:FF:000001">
    <property type="entry name" value="Pyrroline-5-carboxylate reductase"/>
    <property type="match status" value="1"/>
</dbReference>
<dbReference type="Gene3D" id="3.40.50.720">
    <property type="entry name" value="NAD(P)-binding Rossmann-like Domain"/>
    <property type="match status" value="1"/>
</dbReference>
<keyword evidence="7 13" id="KW-0028">Amino-acid biosynthesis</keyword>
<sequence>LIYKRDARVLIVYRQHCRAPGPEVARVGESKTDYKQLGTDFYGTNSGLCKMSSPAALQKCKAVGFIGGGNMAYAIASGLLSKGVLQPDQITVSATRLENLQARWAPLGVTRTTVDNAEVILQSDVVFICVKPQMFDHVLRDLAKLKQTYKADESNQKLYVSIMAGVTLGRLEQGLTMFQPCLIARAMPNTPMQVGVGCTVYCRTGSDHPVPPLYRDMHTMFAALGVVHEVEESKMNAATGLAGCGPAYVYEFIEALADGGVKQGIPRDMALQLAAQTVMGAAKTVLDTGKHPAVLKDEVCSPGGATIHGVHALEQGSMRGTVMNAVESATKRAAELS</sequence>
<organism evidence="16">
    <name type="scientific">Anopheles coluzzii</name>
    <name type="common">African malaria mosquito</name>
    <dbReference type="NCBI Taxonomy" id="1518534"/>
    <lineage>
        <taxon>Eukaryota</taxon>
        <taxon>Metazoa</taxon>
        <taxon>Ecdysozoa</taxon>
        <taxon>Arthropoda</taxon>
        <taxon>Hexapoda</taxon>
        <taxon>Insecta</taxon>
        <taxon>Pterygota</taxon>
        <taxon>Neoptera</taxon>
        <taxon>Endopterygota</taxon>
        <taxon>Diptera</taxon>
        <taxon>Nematocera</taxon>
        <taxon>Culicoidea</taxon>
        <taxon>Culicidae</taxon>
        <taxon>Anophelinae</taxon>
        <taxon>Anopheles</taxon>
    </lineage>
</organism>
<dbReference type="EC" id="1.5.1.2" evidence="4 13"/>
<comment type="similarity">
    <text evidence="3 13">Belongs to the pyrroline-5-carboxylate reductase family.</text>
</comment>
<dbReference type="SUPFAM" id="SSF51735">
    <property type="entry name" value="NAD(P)-binding Rossmann-fold domains"/>
    <property type="match status" value="1"/>
</dbReference>